<organism evidence="1 2">
    <name type="scientific">Mesorhabditis spiculigera</name>
    <dbReference type="NCBI Taxonomy" id="96644"/>
    <lineage>
        <taxon>Eukaryota</taxon>
        <taxon>Metazoa</taxon>
        <taxon>Ecdysozoa</taxon>
        <taxon>Nematoda</taxon>
        <taxon>Chromadorea</taxon>
        <taxon>Rhabditida</taxon>
        <taxon>Rhabditina</taxon>
        <taxon>Rhabditomorpha</taxon>
        <taxon>Rhabditoidea</taxon>
        <taxon>Rhabditidae</taxon>
        <taxon>Mesorhabditinae</taxon>
        <taxon>Mesorhabditis</taxon>
    </lineage>
</organism>
<sequence length="75" mass="9060">MVLCLEQRNKPKVWMNLQALVYMLCLVFHREARLSLLYYGGTHYLRDRNSRITGHRRIMGALHRAKSQFFDKMFE</sequence>
<gene>
    <name evidence="1" type="ORF">MSPICULIGERA_LOCUS19177</name>
</gene>
<dbReference type="Proteomes" id="UP001177023">
    <property type="component" value="Unassembled WGS sequence"/>
</dbReference>
<proteinExistence type="predicted"/>
<protein>
    <submittedName>
        <fullName evidence="1">Uncharacterized protein</fullName>
    </submittedName>
</protein>
<evidence type="ECO:0000313" key="2">
    <source>
        <dbReference type="Proteomes" id="UP001177023"/>
    </source>
</evidence>
<comment type="caution">
    <text evidence="1">The sequence shown here is derived from an EMBL/GenBank/DDBJ whole genome shotgun (WGS) entry which is preliminary data.</text>
</comment>
<dbReference type="AlphaFoldDB" id="A0AA36D4N6"/>
<accession>A0AA36D4N6</accession>
<keyword evidence="2" id="KW-1185">Reference proteome</keyword>
<evidence type="ECO:0000313" key="1">
    <source>
        <dbReference type="EMBL" id="CAJ0581008.1"/>
    </source>
</evidence>
<dbReference type="EMBL" id="CATQJA010002662">
    <property type="protein sequence ID" value="CAJ0581008.1"/>
    <property type="molecule type" value="Genomic_DNA"/>
</dbReference>
<reference evidence="1" key="1">
    <citation type="submission" date="2023-06" db="EMBL/GenBank/DDBJ databases">
        <authorList>
            <person name="Delattre M."/>
        </authorList>
    </citation>
    <scope>NUCLEOTIDE SEQUENCE</scope>
    <source>
        <strain evidence="1">AF72</strain>
    </source>
</reference>
<name>A0AA36D4N6_9BILA</name>
<feature type="non-terminal residue" evidence="1">
    <location>
        <position position="1"/>
    </location>
</feature>